<accession>A0A450TU86</accession>
<name>A0A450TU86_9GAMM</name>
<dbReference type="AlphaFoldDB" id="A0A450TU86"/>
<organism evidence="1">
    <name type="scientific">Candidatus Kentrum sp. FM</name>
    <dbReference type="NCBI Taxonomy" id="2126340"/>
    <lineage>
        <taxon>Bacteria</taxon>
        <taxon>Pseudomonadati</taxon>
        <taxon>Pseudomonadota</taxon>
        <taxon>Gammaproteobacteria</taxon>
        <taxon>Candidatus Kentrum</taxon>
    </lineage>
</organism>
<dbReference type="EMBL" id="CAADEZ010000643">
    <property type="protein sequence ID" value="VFJ72398.1"/>
    <property type="molecule type" value="Genomic_DNA"/>
</dbReference>
<sequence length="162" mass="17964">MDGRMFGGEHLDSPYAPPNVGANLVFAHICPIRPYAQKLRFHRAILLSGHFLFFCTFFTTHCFIEAPAGSGAPSGHRHISTLGIIRLRLHRTILFISRSALRMDRILRALVTTYLPYDGLAQPSRNGCSGPLAIAIDIATRYRTSRIRSIAIANQCLMEVAA</sequence>
<gene>
    <name evidence="1" type="ORF">BECKFM1743A_GA0114220_106431</name>
</gene>
<evidence type="ECO:0000313" key="1">
    <source>
        <dbReference type="EMBL" id="VFJ72398.1"/>
    </source>
</evidence>
<proteinExistence type="predicted"/>
<protein>
    <submittedName>
        <fullName evidence="1">Uncharacterized protein</fullName>
    </submittedName>
</protein>
<reference evidence="1" key="1">
    <citation type="submission" date="2019-02" db="EMBL/GenBank/DDBJ databases">
        <authorList>
            <person name="Gruber-Vodicka R. H."/>
            <person name="Seah K. B. B."/>
        </authorList>
    </citation>
    <scope>NUCLEOTIDE SEQUENCE</scope>
    <source>
        <strain evidence="1">BECK_BZ163</strain>
    </source>
</reference>